<evidence type="ECO:0000313" key="2">
    <source>
        <dbReference type="Proteomes" id="UP000275408"/>
    </source>
</evidence>
<proteinExistence type="predicted"/>
<sequence>MITNGFLFVSNRSNASQLVTLYLDSKPITVLCQMGDFGCGDGGWTPVMKINGSQTFRFRSQMLNQLEHREIQHL</sequence>
<dbReference type="Proteomes" id="UP000275408">
    <property type="component" value="Unassembled WGS sequence"/>
</dbReference>
<dbReference type="AlphaFoldDB" id="A0A3M6UBG9"/>
<dbReference type="OrthoDB" id="5975172at2759"/>
<protein>
    <submittedName>
        <fullName evidence="1">Uncharacterized protein</fullName>
    </submittedName>
</protein>
<accession>A0A3M6UBG9</accession>
<evidence type="ECO:0000313" key="1">
    <source>
        <dbReference type="EMBL" id="RMX51037.1"/>
    </source>
</evidence>
<dbReference type="EMBL" id="RCHS01001859">
    <property type="protein sequence ID" value="RMX51037.1"/>
    <property type="molecule type" value="Genomic_DNA"/>
</dbReference>
<gene>
    <name evidence="1" type="ORF">pdam_00024561</name>
</gene>
<reference evidence="1 2" key="1">
    <citation type="journal article" date="2018" name="Sci. Rep.">
        <title>Comparative analysis of the Pocillopora damicornis genome highlights role of immune system in coral evolution.</title>
        <authorList>
            <person name="Cunning R."/>
            <person name="Bay R.A."/>
            <person name="Gillette P."/>
            <person name="Baker A.C."/>
            <person name="Traylor-Knowles N."/>
        </authorList>
    </citation>
    <scope>NUCLEOTIDE SEQUENCE [LARGE SCALE GENOMIC DNA]</scope>
    <source>
        <strain evidence="1">RSMAS</strain>
        <tissue evidence="1">Whole animal</tissue>
    </source>
</reference>
<keyword evidence="2" id="KW-1185">Reference proteome</keyword>
<name>A0A3M6UBG9_POCDA</name>
<comment type="caution">
    <text evidence="1">The sequence shown here is derived from an EMBL/GenBank/DDBJ whole genome shotgun (WGS) entry which is preliminary data.</text>
</comment>
<organism evidence="1 2">
    <name type="scientific">Pocillopora damicornis</name>
    <name type="common">Cauliflower coral</name>
    <name type="synonym">Millepora damicornis</name>
    <dbReference type="NCBI Taxonomy" id="46731"/>
    <lineage>
        <taxon>Eukaryota</taxon>
        <taxon>Metazoa</taxon>
        <taxon>Cnidaria</taxon>
        <taxon>Anthozoa</taxon>
        <taxon>Hexacorallia</taxon>
        <taxon>Scleractinia</taxon>
        <taxon>Astrocoeniina</taxon>
        <taxon>Pocilloporidae</taxon>
        <taxon>Pocillopora</taxon>
    </lineage>
</organism>